<evidence type="ECO:0000256" key="1">
    <source>
        <dbReference type="ARBA" id="ARBA00022737"/>
    </source>
</evidence>
<dbReference type="Proteomes" id="UP000051330">
    <property type="component" value="Unassembled WGS sequence"/>
</dbReference>
<comment type="caution">
    <text evidence="3">The sequence shown here is derived from an EMBL/GenBank/DDBJ whole genome shotgun (WGS) entry which is preliminary data.</text>
</comment>
<organism evidence="3 4">
    <name type="scientific">Schleiferilactobacillus perolens DSM 12744</name>
    <dbReference type="NCBI Taxonomy" id="1423792"/>
    <lineage>
        <taxon>Bacteria</taxon>
        <taxon>Bacillati</taxon>
        <taxon>Bacillota</taxon>
        <taxon>Bacilli</taxon>
        <taxon>Lactobacillales</taxon>
        <taxon>Lactobacillaceae</taxon>
        <taxon>Schleiferilactobacillus</taxon>
    </lineage>
</organism>
<dbReference type="NCBIfam" id="NF046042">
    <property type="entry name" value="LicT"/>
    <property type="match status" value="1"/>
</dbReference>
<evidence type="ECO:0000313" key="4">
    <source>
        <dbReference type="Proteomes" id="UP000051330"/>
    </source>
</evidence>
<dbReference type="GO" id="GO:0006355">
    <property type="term" value="P:regulation of DNA-templated transcription"/>
    <property type="evidence" value="ECO:0007669"/>
    <property type="project" value="InterPro"/>
</dbReference>
<reference evidence="3 4" key="1">
    <citation type="journal article" date="2015" name="Genome Announc.">
        <title>Expanding the biotechnology potential of lactobacilli through comparative genomics of 213 strains and associated genera.</title>
        <authorList>
            <person name="Sun Z."/>
            <person name="Harris H.M."/>
            <person name="McCann A."/>
            <person name="Guo C."/>
            <person name="Argimon S."/>
            <person name="Zhang W."/>
            <person name="Yang X."/>
            <person name="Jeffery I.B."/>
            <person name="Cooney J.C."/>
            <person name="Kagawa T.F."/>
            <person name="Liu W."/>
            <person name="Song Y."/>
            <person name="Salvetti E."/>
            <person name="Wrobel A."/>
            <person name="Rasinkangas P."/>
            <person name="Parkhill J."/>
            <person name="Rea M.C."/>
            <person name="O'Sullivan O."/>
            <person name="Ritari J."/>
            <person name="Douillard F.P."/>
            <person name="Paul Ross R."/>
            <person name="Yang R."/>
            <person name="Briner A.E."/>
            <person name="Felis G.E."/>
            <person name="de Vos W.M."/>
            <person name="Barrangou R."/>
            <person name="Klaenhammer T.R."/>
            <person name="Caufield P.W."/>
            <person name="Cui Y."/>
            <person name="Zhang H."/>
            <person name="O'Toole P.W."/>
        </authorList>
    </citation>
    <scope>NUCLEOTIDE SEQUENCE [LARGE SCALE GENOMIC DNA]</scope>
    <source>
        <strain evidence="3 4">DSM 12744</strain>
    </source>
</reference>
<accession>A0A0R1N9W4</accession>
<dbReference type="OrthoDB" id="9813552at2"/>
<dbReference type="PATRIC" id="fig|1423792.3.peg.149"/>
<dbReference type="RefSeq" id="WP_057817258.1">
    <property type="nucleotide sequence ID" value="NZ_AZEC01000001.1"/>
</dbReference>
<dbReference type="EMBL" id="AZEC01000001">
    <property type="protein sequence ID" value="KRL14498.1"/>
    <property type="molecule type" value="Genomic_DNA"/>
</dbReference>
<dbReference type="AlphaFoldDB" id="A0A0R1N9W4"/>
<keyword evidence="1" id="KW-0677">Repeat</keyword>
<dbReference type="InterPro" id="IPR036650">
    <property type="entry name" value="CAT_RNA-bd_dom_sf"/>
</dbReference>
<dbReference type="PROSITE" id="PS51372">
    <property type="entry name" value="PRD_2"/>
    <property type="match status" value="2"/>
</dbReference>
<evidence type="ECO:0000313" key="3">
    <source>
        <dbReference type="EMBL" id="KRL14498.1"/>
    </source>
</evidence>
<dbReference type="InterPro" id="IPR011608">
    <property type="entry name" value="PRD"/>
</dbReference>
<dbReference type="PANTHER" id="PTHR30185:SF15">
    <property type="entry name" value="CRYPTIC BETA-GLUCOSIDE BGL OPERON ANTITERMINATOR"/>
    <property type="match status" value="1"/>
</dbReference>
<gene>
    <name evidence="3" type="ORF">FD09_GL000146</name>
</gene>
<keyword evidence="4" id="KW-1185">Reference proteome</keyword>
<dbReference type="Pfam" id="PF00874">
    <property type="entry name" value="PRD"/>
    <property type="match status" value="2"/>
</dbReference>
<feature type="domain" description="PRD" evidence="2">
    <location>
        <begin position="65"/>
        <end position="170"/>
    </location>
</feature>
<dbReference type="SUPFAM" id="SSF50151">
    <property type="entry name" value="SacY-like RNA-binding domain"/>
    <property type="match status" value="1"/>
</dbReference>
<dbReference type="InterPro" id="IPR036634">
    <property type="entry name" value="PRD_sf"/>
</dbReference>
<dbReference type="PANTHER" id="PTHR30185">
    <property type="entry name" value="CRYPTIC BETA-GLUCOSIDE BGL OPERON ANTITERMINATOR"/>
    <property type="match status" value="1"/>
</dbReference>
<proteinExistence type="predicted"/>
<dbReference type="Gene3D" id="1.10.1790.10">
    <property type="entry name" value="PRD domain"/>
    <property type="match status" value="2"/>
</dbReference>
<protein>
    <submittedName>
        <fullName evidence="3">Transcription antiterminator</fullName>
    </submittedName>
</protein>
<dbReference type="Pfam" id="PF03123">
    <property type="entry name" value="CAT_RBD"/>
    <property type="match status" value="1"/>
</dbReference>
<dbReference type="GO" id="GO:0003723">
    <property type="term" value="F:RNA binding"/>
    <property type="evidence" value="ECO:0007669"/>
    <property type="project" value="InterPro"/>
</dbReference>
<dbReference type="InterPro" id="IPR050661">
    <property type="entry name" value="BglG_antiterminators"/>
</dbReference>
<dbReference type="STRING" id="1423792.FD09_GL000146"/>
<dbReference type="SUPFAM" id="SSF63520">
    <property type="entry name" value="PTS-regulatory domain, PRD"/>
    <property type="match status" value="2"/>
</dbReference>
<sequence length="281" mass="32035">MRIRKILNNNAVISKDTNGNEVIVMGKGLAYGGHQGQEIPESKIIKTFVIREPGVKRQFVDMLQDIPISIILLTKEIVDMAKVDLKQKFSQTIYLALSDHINAAIKRYTSGLVLQNRLLFEIQRFYSEEYAVGKKAVAMIYDSTGIQRTDDEAGFIAIQIIGAETDQDIDKFYKSTAFINQILSIVKYTLNVDLDENSLAYNRFVTHLKYFAMNILSHQTPGRRLPGSDLLTVLATRYHDAFACAEKVSRYISQKYNYPLDDDEKLYLTIHIEQVIRLGVK</sequence>
<dbReference type="InterPro" id="IPR004341">
    <property type="entry name" value="CAT_RNA-bd_dom"/>
</dbReference>
<dbReference type="Gene3D" id="2.30.24.10">
    <property type="entry name" value="CAT RNA-binding domain"/>
    <property type="match status" value="1"/>
</dbReference>
<dbReference type="SMART" id="SM01061">
    <property type="entry name" value="CAT_RBD"/>
    <property type="match status" value="1"/>
</dbReference>
<feature type="domain" description="PRD" evidence="2">
    <location>
        <begin position="171"/>
        <end position="281"/>
    </location>
</feature>
<name>A0A0R1N9W4_9LACO</name>
<evidence type="ECO:0000259" key="2">
    <source>
        <dbReference type="PROSITE" id="PS51372"/>
    </source>
</evidence>